<dbReference type="Proteomes" id="UP001055811">
    <property type="component" value="Linkage Group LG02"/>
</dbReference>
<dbReference type="EMBL" id="CM042010">
    <property type="protein sequence ID" value="KAI3782261.1"/>
    <property type="molecule type" value="Genomic_DNA"/>
</dbReference>
<sequence length="545" mass="62298">MPLPSSTPFLQSFLMDSSFQIENSSFQIEPRKKKLKLLDDDDRIHGDAFGLENLPRDGKSRKVGLLTNAPNYYSMAEPTKLNPWLNPFPNFNPSPYNSKNMPLPSSTPFLQSFLMDSSFQIENSSFQIEPRKKKLKLLDDDDRIHGDAFGLENLPRDVLLDILTRLPISSLIQFRLVSRSWKLLSLDPELSRLHHAAVAKDDPTLLFHCDYPIRNQLSFVELSSGGSDDDDDDDDKIVRKISTPFCTSMPEFSVVGSCNGLLCLSDSLYGEPVYVFNPFSRDYLELPKSKQFQEQEVMFGFGFHPVTNEYKVVKIVYYRNRQGKRRVIRNNRNYPKSEVQILTISKQSNKNSWRSLGKVPYQLDRKATEVPVVNGRIHWLSRPGRIAGVVGRAIISFDLKDEQFKVVAKPPNVTVVRSNYQLADIGGCLAAVISCGYGKLEIWVMKEYDSKESWMKEFVIHGVYPARVPNYEYGHQIGRRALSGRMVRVLCVLKNGEILLEYRGGSLVKYDPKWKEFKDVVFPQMPKLSQTVVHLGTLNWVHSSI</sequence>
<comment type="caution">
    <text evidence="1">The sequence shown here is derived from an EMBL/GenBank/DDBJ whole genome shotgun (WGS) entry which is preliminary data.</text>
</comment>
<evidence type="ECO:0000313" key="1">
    <source>
        <dbReference type="EMBL" id="KAI3782261.1"/>
    </source>
</evidence>
<gene>
    <name evidence="1" type="ORF">L2E82_12301</name>
</gene>
<keyword evidence="2" id="KW-1185">Reference proteome</keyword>
<protein>
    <submittedName>
        <fullName evidence="1">Uncharacterized protein</fullName>
    </submittedName>
</protein>
<proteinExistence type="predicted"/>
<accession>A0ACB9GGX9</accession>
<name>A0ACB9GGX9_CICIN</name>
<organism evidence="1 2">
    <name type="scientific">Cichorium intybus</name>
    <name type="common">Chicory</name>
    <dbReference type="NCBI Taxonomy" id="13427"/>
    <lineage>
        <taxon>Eukaryota</taxon>
        <taxon>Viridiplantae</taxon>
        <taxon>Streptophyta</taxon>
        <taxon>Embryophyta</taxon>
        <taxon>Tracheophyta</taxon>
        <taxon>Spermatophyta</taxon>
        <taxon>Magnoliopsida</taxon>
        <taxon>eudicotyledons</taxon>
        <taxon>Gunneridae</taxon>
        <taxon>Pentapetalae</taxon>
        <taxon>asterids</taxon>
        <taxon>campanulids</taxon>
        <taxon>Asterales</taxon>
        <taxon>Asteraceae</taxon>
        <taxon>Cichorioideae</taxon>
        <taxon>Cichorieae</taxon>
        <taxon>Cichoriinae</taxon>
        <taxon>Cichorium</taxon>
    </lineage>
</organism>
<reference evidence="1 2" key="2">
    <citation type="journal article" date="2022" name="Mol. Ecol. Resour.">
        <title>The genomes of chicory, endive, great burdock and yacon provide insights into Asteraceae paleo-polyploidization history and plant inulin production.</title>
        <authorList>
            <person name="Fan W."/>
            <person name="Wang S."/>
            <person name="Wang H."/>
            <person name="Wang A."/>
            <person name="Jiang F."/>
            <person name="Liu H."/>
            <person name="Zhao H."/>
            <person name="Xu D."/>
            <person name="Zhang Y."/>
        </authorList>
    </citation>
    <scope>NUCLEOTIDE SEQUENCE [LARGE SCALE GENOMIC DNA]</scope>
    <source>
        <strain evidence="2">cv. Punajuju</strain>
        <tissue evidence="1">Leaves</tissue>
    </source>
</reference>
<reference evidence="2" key="1">
    <citation type="journal article" date="2022" name="Mol. Ecol. Resour.">
        <title>The genomes of chicory, endive, great burdock and yacon provide insights into Asteraceae palaeo-polyploidization history and plant inulin production.</title>
        <authorList>
            <person name="Fan W."/>
            <person name="Wang S."/>
            <person name="Wang H."/>
            <person name="Wang A."/>
            <person name="Jiang F."/>
            <person name="Liu H."/>
            <person name="Zhao H."/>
            <person name="Xu D."/>
            <person name="Zhang Y."/>
        </authorList>
    </citation>
    <scope>NUCLEOTIDE SEQUENCE [LARGE SCALE GENOMIC DNA]</scope>
    <source>
        <strain evidence="2">cv. Punajuju</strain>
    </source>
</reference>
<evidence type="ECO:0000313" key="2">
    <source>
        <dbReference type="Proteomes" id="UP001055811"/>
    </source>
</evidence>